<reference evidence="1" key="1">
    <citation type="submission" date="2020-04" db="EMBL/GenBank/DDBJ databases">
        <authorList>
            <person name="Chiriac C."/>
            <person name="Salcher M."/>
            <person name="Ghai R."/>
            <person name="Kavagutti S V."/>
        </authorList>
    </citation>
    <scope>NUCLEOTIDE SEQUENCE</scope>
</reference>
<dbReference type="EMBL" id="LR796489">
    <property type="protein sequence ID" value="CAB4147137.1"/>
    <property type="molecule type" value="Genomic_DNA"/>
</dbReference>
<evidence type="ECO:0000313" key="1">
    <source>
        <dbReference type="EMBL" id="CAB4147137.1"/>
    </source>
</evidence>
<accession>A0A6J5MNA7</accession>
<protein>
    <submittedName>
        <fullName evidence="1">Uncharacterized protein</fullName>
    </submittedName>
</protein>
<sequence length="169" mass="17639">MPAIVYTNTVFTGAGLKNLSGQRVSFQWFGYAPDPGDGSIPTTLTSILNGTMSIEQNTPVSTAPTTAFNGFVDGWSECTTISGSIEGYIQPSSVVPTVSGVTTPFTSPRYYFKVLVGSVHYAGFGYFSSAKISADVNDIAKIAFDFTLVGIPTTAQVAIVQGGSAPPTT</sequence>
<name>A0A6J5MNA7_9CAUD</name>
<gene>
    <name evidence="1" type="ORF">UFOVP517_13</name>
</gene>
<proteinExistence type="predicted"/>
<organism evidence="1">
    <name type="scientific">uncultured Caudovirales phage</name>
    <dbReference type="NCBI Taxonomy" id="2100421"/>
    <lineage>
        <taxon>Viruses</taxon>
        <taxon>Duplodnaviria</taxon>
        <taxon>Heunggongvirae</taxon>
        <taxon>Uroviricota</taxon>
        <taxon>Caudoviricetes</taxon>
        <taxon>Peduoviridae</taxon>
        <taxon>Maltschvirus</taxon>
        <taxon>Maltschvirus maltsch</taxon>
    </lineage>
</organism>